<evidence type="ECO:0000313" key="2">
    <source>
        <dbReference type="EMBL" id="KAK9419740.1"/>
    </source>
</evidence>
<protein>
    <submittedName>
        <fullName evidence="2">Uncharacterized protein</fullName>
    </submittedName>
</protein>
<accession>A0ABR2UYJ4</accession>
<evidence type="ECO:0000256" key="1">
    <source>
        <dbReference type="SAM" id="MobiDB-lite"/>
    </source>
</evidence>
<name>A0ABR2UYJ4_9PEZI</name>
<gene>
    <name evidence="2" type="ORF">SUNI508_14100</name>
</gene>
<feature type="compositionally biased region" description="Basic and acidic residues" evidence="1">
    <location>
        <begin position="1"/>
        <end position="14"/>
    </location>
</feature>
<comment type="caution">
    <text evidence="2">The sequence shown here is derived from an EMBL/GenBank/DDBJ whole genome shotgun (WGS) entry which is preliminary data.</text>
</comment>
<dbReference type="EMBL" id="JARVKF010000292">
    <property type="protein sequence ID" value="KAK9419740.1"/>
    <property type="molecule type" value="Genomic_DNA"/>
</dbReference>
<sequence length="23" mass="2650">MITDIMTRESDIPRTVRLQTSVS</sequence>
<reference evidence="2 3" key="1">
    <citation type="journal article" date="2024" name="J. Plant Pathol.">
        <title>Sequence and assembly of the genome of Seiridium unicorne, isolate CBS 538.82, causal agent of cypress canker disease.</title>
        <authorList>
            <person name="Scali E."/>
            <person name="Rocca G.D."/>
            <person name="Danti R."/>
            <person name="Garbelotto M."/>
            <person name="Barberini S."/>
            <person name="Baroncelli R."/>
            <person name="Emiliani G."/>
        </authorList>
    </citation>
    <scope>NUCLEOTIDE SEQUENCE [LARGE SCALE GENOMIC DNA]</scope>
    <source>
        <strain evidence="2 3">BM-138-508</strain>
    </source>
</reference>
<feature type="region of interest" description="Disordered" evidence="1">
    <location>
        <begin position="1"/>
        <end position="23"/>
    </location>
</feature>
<proteinExistence type="predicted"/>
<organism evidence="2 3">
    <name type="scientific">Seiridium unicorne</name>
    <dbReference type="NCBI Taxonomy" id="138068"/>
    <lineage>
        <taxon>Eukaryota</taxon>
        <taxon>Fungi</taxon>
        <taxon>Dikarya</taxon>
        <taxon>Ascomycota</taxon>
        <taxon>Pezizomycotina</taxon>
        <taxon>Sordariomycetes</taxon>
        <taxon>Xylariomycetidae</taxon>
        <taxon>Amphisphaeriales</taxon>
        <taxon>Sporocadaceae</taxon>
        <taxon>Seiridium</taxon>
    </lineage>
</organism>
<dbReference type="Proteomes" id="UP001408356">
    <property type="component" value="Unassembled WGS sequence"/>
</dbReference>
<evidence type="ECO:0000313" key="3">
    <source>
        <dbReference type="Proteomes" id="UP001408356"/>
    </source>
</evidence>
<keyword evidence="3" id="KW-1185">Reference proteome</keyword>